<gene>
    <name evidence="8" type="primary">ybeY</name>
    <name evidence="9" type="ORF">SAMN02745752_00086</name>
</gene>
<reference evidence="9 10" key="1">
    <citation type="submission" date="2016-11" db="EMBL/GenBank/DDBJ databases">
        <authorList>
            <person name="Jaros S."/>
            <person name="Januszkiewicz K."/>
            <person name="Wedrychowicz H."/>
        </authorList>
    </citation>
    <scope>NUCLEOTIDE SEQUENCE [LARGE SCALE GENOMIC DNA]</scope>
    <source>
        <strain evidence="9 10">DSM 21637</strain>
    </source>
</reference>
<keyword evidence="2 8" id="KW-0690">Ribosome biogenesis</keyword>
<name>A0A1K1TDP7_9GAMM</name>
<keyword evidence="7 8" id="KW-0862">Zinc</keyword>
<evidence type="ECO:0000256" key="8">
    <source>
        <dbReference type="HAMAP-Rule" id="MF_00009"/>
    </source>
</evidence>
<dbReference type="InterPro" id="IPR002036">
    <property type="entry name" value="YbeY"/>
</dbReference>
<feature type="binding site" evidence="8">
    <location>
        <position position="133"/>
    </location>
    <ligand>
        <name>Zn(2+)</name>
        <dbReference type="ChEBI" id="CHEBI:29105"/>
        <note>catalytic</note>
    </ligand>
</feature>
<dbReference type="GO" id="GO:0004521">
    <property type="term" value="F:RNA endonuclease activity"/>
    <property type="evidence" value="ECO:0007669"/>
    <property type="project" value="UniProtKB-UniRule"/>
</dbReference>
<evidence type="ECO:0000256" key="4">
    <source>
        <dbReference type="ARBA" id="ARBA00022723"/>
    </source>
</evidence>
<organism evidence="9 10">
    <name type="scientific">Marinospirillum alkaliphilum DSM 21637</name>
    <dbReference type="NCBI Taxonomy" id="1122209"/>
    <lineage>
        <taxon>Bacteria</taxon>
        <taxon>Pseudomonadati</taxon>
        <taxon>Pseudomonadota</taxon>
        <taxon>Gammaproteobacteria</taxon>
        <taxon>Oceanospirillales</taxon>
        <taxon>Oceanospirillaceae</taxon>
        <taxon>Marinospirillum</taxon>
    </lineage>
</organism>
<dbReference type="RefSeq" id="WP_072324356.1">
    <property type="nucleotide sequence ID" value="NZ_FPJW01000001.1"/>
</dbReference>
<dbReference type="GO" id="GO:0004222">
    <property type="term" value="F:metalloendopeptidase activity"/>
    <property type="evidence" value="ECO:0007669"/>
    <property type="project" value="InterPro"/>
</dbReference>
<comment type="subcellular location">
    <subcellularLocation>
        <location evidence="8">Cytoplasm</location>
    </subcellularLocation>
</comment>
<keyword evidence="10" id="KW-1185">Reference proteome</keyword>
<dbReference type="NCBIfam" id="TIGR00043">
    <property type="entry name" value="rRNA maturation RNase YbeY"/>
    <property type="match status" value="1"/>
</dbReference>
<evidence type="ECO:0000313" key="10">
    <source>
        <dbReference type="Proteomes" id="UP000182350"/>
    </source>
</evidence>
<dbReference type="HAMAP" id="MF_00009">
    <property type="entry name" value="Endoribonucl_YbeY"/>
    <property type="match status" value="1"/>
</dbReference>
<keyword evidence="4 8" id="KW-0479">Metal-binding</keyword>
<dbReference type="STRING" id="1122209.SAMN02745752_00086"/>
<dbReference type="PANTHER" id="PTHR46986:SF1">
    <property type="entry name" value="ENDORIBONUCLEASE YBEY, CHLOROPLASTIC"/>
    <property type="match status" value="1"/>
</dbReference>
<dbReference type="InterPro" id="IPR020549">
    <property type="entry name" value="YbeY_CS"/>
</dbReference>
<keyword evidence="8" id="KW-0963">Cytoplasm</keyword>
<comment type="function">
    <text evidence="8">Single strand-specific metallo-endoribonuclease involved in late-stage 70S ribosome quality control and in maturation of the 3' terminus of the 16S rRNA.</text>
</comment>
<evidence type="ECO:0000256" key="7">
    <source>
        <dbReference type="ARBA" id="ARBA00022833"/>
    </source>
</evidence>
<dbReference type="Pfam" id="PF02130">
    <property type="entry name" value="YbeY"/>
    <property type="match status" value="1"/>
</dbReference>
<sequence length="172" mass="19321">MTTETPSLWVDLQLATEQPDACPDESLFNRWASLALQSDAPEQAEVTIRIVDDAESRQLNHDYRGKDKPTNVLSFPFESPIDLPPEAELSLLGDLVICLPQVLREATEQGKPPLHHWAHLVIHGMLHLQGFDHEQEHQAEVMERLEVALLQQLGIPDPYADNPVSNDVQVNP</sequence>
<keyword evidence="5 8" id="KW-0255">Endonuclease</keyword>
<evidence type="ECO:0000256" key="5">
    <source>
        <dbReference type="ARBA" id="ARBA00022759"/>
    </source>
</evidence>
<feature type="binding site" evidence="8">
    <location>
        <position position="127"/>
    </location>
    <ligand>
        <name>Zn(2+)</name>
        <dbReference type="ChEBI" id="CHEBI:29105"/>
        <note>catalytic</note>
    </ligand>
</feature>
<proteinExistence type="inferred from homology"/>
<dbReference type="AlphaFoldDB" id="A0A1K1TDP7"/>
<accession>A0A1K1TDP7</accession>
<evidence type="ECO:0000313" key="9">
    <source>
        <dbReference type="EMBL" id="SFW98686.1"/>
    </source>
</evidence>
<feature type="binding site" evidence="8">
    <location>
        <position position="123"/>
    </location>
    <ligand>
        <name>Zn(2+)</name>
        <dbReference type="ChEBI" id="CHEBI:29105"/>
        <note>catalytic</note>
    </ligand>
</feature>
<comment type="cofactor">
    <cofactor evidence="8">
        <name>Zn(2+)</name>
        <dbReference type="ChEBI" id="CHEBI:29105"/>
    </cofactor>
    <text evidence="8">Binds 1 zinc ion.</text>
</comment>
<evidence type="ECO:0000256" key="6">
    <source>
        <dbReference type="ARBA" id="ARBA00022801"/>
    </source>
</evidence>
<dbReference type="SUPFAM" id="SSF55486">
    <property type="entry name" value="Metalloproteases ('zincins'), catalytic domain"/>
    <property type="match status" value="1"/>
</dbReference>
<dbReference type="OrthoDB" id="9807740at2"/>
<comment type="similarity">
    <text evidence="1 8">Belongs to the endoribonuclease YbeY family.</text>
</comment>
<evidence type="ECO:0000256" key="3">
    <source>
        <dbReference type="ARBA" id="ARBA00022722"/>
    </source>
</evidence>
<keyword evidence="3 8" id="KW-0540">Nuclease</keyword>
<dbReference type="EMBL" id="FPJW01000001">
    <property type="protein sequence ID" value="SFW98686.1"/>
    <property type="molecule type" value="Genomic_DNA"/>
</dbReference>
<dbReference type="GO" id="GO:0008270">
    <property type="term" value="F:zinc ion binding"/>
    <property type="evidence" value="ECO:0007669"/>
    <property type="project" value="UniProtKB-UniRule"/>
</dbReference>
<protein>
    <recommendedName>
        <fullName evidence="8">Endoribonuclease YbeY</fullName>
        <ecNumber evidence="8">3.1.-.-</ecNumber>
    </recommendedName>
</protein>
<dbReference type="GO" id="GO:0006364">
    <property type="term" value="P:rRNA processing"/>
    <property type="evidence" value="ECO:0007669"/>
    <property type="project" value="UniProtKB-UniRule"/>
</dbReference>
<evidence type="ECO:0000256" key="2">
    <source>
        <dbReference type="ARBA" id="ARBA00022517"/>
    </source>
</evidence>
<keyword evidence="6 8" id="KW-0378">Hydrolase</keyword>
<keyword evidence="8" id="KW-0698">rRNA processing</keyword>
<dbReference type="Gene3D" id="3.40.390.30">
    <property type="entry name" value="Metalloproteases ('zincins'), catalytic domain"/>
    <property type="match status" value="1"/>
</dbReference>
<dbReference type="PROSITE" id="PS01306">
    <property type="entry name" value="UPF0054"/>
    <property type="match status" value="1"/>
</dbReference>
<evidence type="ECO:0000256" key="1">
    <source>
        <dbReference type="ARBA" id="ARBA00010875"/>
    </source>
</evidence>
<dbReference type="PANTHER" id="PTHR46986">
    <property type="entry name" value="ENDORIBONUCLEASE YBEY, CHLOROPLASTIC"/>
    <property type="match status" value="1"/>
</dbReference>
<dbReference type="InterPro" id="IPR023091">
    <property type="entry name" value="MetalPrtase_cat_dom_sf_prd"/>
</dbReference>
<dbReference type="Proteomes" id="UP000182350">
    <property type="component" value="Unassembled WGS sequence"/>
</dbReference>
<dbReference type="EC" id="3.1.-.-" evidence="8"/>
<dbReference type="GO" id="GO:0005737">
    <property type="term" value="C:cytoplasm"/>
    <property type="evidence" value="ECO:0007669"/>
    <property type="project" value="UniProtKB-SubCell"/>
</dbReference>